<dbReference type="Pfam" id="PF00535">
    <property type="entry name" value="Glycos_transf_2"/>
    <property type="match status" value="1"/>
</dbReference>
<keyword evidence="10" id="KW-1185">Reference proteome</keyword>
<evidence type="ECO:0000313" key="9">
    <source>
        <dbReference type="EMBL" id="GLV53825.1"/>
    </source>
</evidence>
<keyword evidence="4" id="KW-0812">Transmembrane</keyword>
<dbReference type="PANTHER" id="PTHR48090">
    <property type="entry name" value="UNDECAPRENYL-PHOSPHATE 4-DEOXY-4-FORMAMIDO-L-ARABINOSE TRANSFERASE-RELATED"/>
    <property type="match status" value="1"/>
</dbReference>
<comment type="caution">
    <text evidence="9">The sequence shown here is derived from an EMBL/GenBank/DDBJ whole genome shotgun (WGS) entry which is preliminary data.</text>
</comment>
<evidence type="ECO:0000259" key="8">
    <source>
        <dbReference type="Pfam" id="PF00535"/>
    </source>
</evidence>
<dbReference type="InterPro" id="IPR001173">
    <property type="entry name" value="Glyco_trans_2-like"/>
</dbReference>
<evidence type="ECO:0000256" key="1">
    <source>
        <dbReference type="ARBA" id="ARBA00022475"/>
    </source>
</evidence>
<dbReference type="SUPFAM" id="SSF53448">
    <property type="entry name" value="Nucleotide-diphospho-sugar transferases"/>
    <property type="match status" value="1"/>
</dbReference>
<keyword evidence="5" id="KW-0448">Lipopolysaccharide biosynthesis</keyword>
<evidence type="ECO:0000256" key="6">
    <source>
        <dbReference type="ARBA" id="ARBA00022989"/>
    </source>
</evidence>
<reference evidence="9 10" key="1">
    <citation type="submission" date="2023-02" db="EMBL/GenBank/DDBJ databases">
        <title>Dictyobacter halimunensis sp. nov., a new member of the class Ktedonobacteria from forest soil in a geothermal area.</title>
        <authorList>
            <person name="Rachmania M.K."/>
            <person name="Ningsih F."/>
            <person name="Sakai Y."/>
            <person name="Yabe S."/>
            <person name="Yokota A."/>
            <person name="Sjamsuridzal W."/>
        </authorList>
    </citation>
    <scope>NUCLEOTIDE SEQUENCE [LARGE SCALE GENOMIC DNA]</scope>
    <source>
        <strain evidence="9 10">S3.2.2.5</strain>
    </source>
</reference>
<dbReference type="EMBL" id="BSRI01000001">
    <property type="protein sequence ID" value="GLV53825.1"/>
    <property type="molecule type" value="Genomic_DNA"/>
</dbReference>
<dbReference type="InterPro" id="IPR050256">
    <property type="entry name" value="Glycosyltransferase_2"/>
</dbReference>
<gene>
    <name evidence="9" type="ORF">KDH_06760</name>
</gene>
<keyword evidence="6" id="KW-1133">Transmembrane helix</keyword>
<evidence type="ECO:0000256" key="7">
    <source>
        <dbReference type="ARBA" id="ARBA00023136"/>
    </source>
</evidence>
<dbReference type="InterPro" id="IPR029044">
    <property type="entry name" value="Nucleotide-diphossugar_trans"/>
</dbReference>
<keyword evidence="2" id="KW-0328">Glycosyltransferase</keyword>
<keyword evidence="3" id="KW-0808">Transferase</keyword>
<accession>A0ABQ6FJK2</accession>
<dbReference type="CDD" id="cd04179">
    <property type="entry name" value="DPM_DPG-synthase_like"/>
    <property type="match status" value="1"/>
</dbReference>
<sequence>MMHSTPSFSDKAARDGSVPKLAHSLSIILPAHNEEQVIATTVTYILETLSPWADEFEVVVVDDGSRDRTGEILQALAEQDQRVRVITHPVNQGYGAALVSGFKAAGKELTFFMDSDGQFDIREISLFFPFIDQYDAVLGYRIDRQDTWMRKLNAWGWKQLIGVVLGVHVCDVDCAFKLYRTAFIHQSQFETRGAMINAEMLYKLKRAGYTFTEIGVHHLPRRTGQATGAHSRVILRAFKELFYYARQWRLQEKEGAGSV</sequence>
<organism evidence="9 10">
    <name type="scientific">Dictyobacter halimunensis</name>
    <dbReference type="NCBI Taxonomy" id="3026934"/>
    <lineage>
        <taxon>Bacteria</taxon>
        <taxon>Bacillati</taxon>
        <taxon>Chloroflexota</taxon>
        <taxon>Ktedonobacteria</taxon>
        <taxon>Ktedonobacterales</taxon>
        <taxon>Dictyobacteraceae</taxon>
        <taxon>Dictyobacter</taxon>
    </lineage>
</organism>
<dbReference type="PANTHER" id="PTHR48090:SF3">
    <property type="entry name" value="UNDECAPRENYL-PHOSPHATE 4-DEOXY-4-FORMAMIDO-L-ARABINOSE TRANSFERASE"/>
    <property type="match status" value="1"/>
</dbReference>
<keyword evidence="7" id="KW-0472">Membrane</keyword>
<protein>
    <recommendedName>
        <fullName evidence="8">Glycosyltransferase 2-like domain-containing protein</fullName>
    </recommendedName>
</protein>
<proteinExistence type="predicted"/>
<evidence type="ECO:0000256" key="3">
    <source>
        <dbReference type="ARBA" id="ARBA00022679"/>
    </source>
</evidence>
<keyword evidence="1" id="KW-1003">Cell membrane</keyword>
<name>A0ABQ6FJK2_9CHLR</name>
<dbReference type="Proteomes" id="UP001344906">
    <property type="component" value="Unassembled WGS sequence"/>
</dbReference>
<dbReference type="Gene3D" id="3.90.550.10">
    <property type="entry name" value="Spore Coat Polysaccharide Biosynthesis Protein SpsA, Chain A"/>
    <property type="match status" value="1"/>
</dbReference>
<evidence type="ECO:0000256" key="5">
    <source>
        <dbReference type="ARBA" id="ARBA00022985"/>
    </source>
</evidence>
<feature type="domain" description="Glycosyltransferase 2-like" evidence="8">
    <location>
        <begin position="26"/>
        <end position="182"/>
    </location>
</feature>
<evidence type="ECO:0000256" key="2">
    <source>
        <dbReference type="ARBA" id="ARBA00022676"/>
    </source>
</evidence>
<evidence type="ECO:0000256" key="4">
    <source>
        <dbReference type="ARBA" id="ARBA00022692"/>
    </source>
</evidence>
<evidence type="ECO:0000313" key="10">
    <source>
        <dbReference type="Proteomes" id="UP001344906"/>
    </source>
</evidence>